<proteinExistence type="predicted"/>
<gene>
    <name evidence="1" type="ORF">SAMEA3906487_02296</name>
</gene>
<protein>
    <submittedName>
        <fullName evidence="1">p2 phage tail completion protein R (GpR)</fullName>
    </submittedName>
</protein>
<organism evidence="1 2">
    <name type="scientific">Bordetella trematum</name>
    <dbReference type="NCBI Taxonomy" id="123899"/>
    <lineage>
        <taxon>Bacteria</taxon>
        <taxon>Pseudomonadati</taxon>
        <taxon>Pseudomonadota</taxon>
        <taxon>Betaproteobacteria</taxon>
        <taxon>Burkholderiales</taxon>
        <taxon>Alcaligenaceae</taxon>
        <taxon>Bordetella</taxon>
    </lineage>
</organism>
<accession>A0A157SK35</accession>
<evidence type="ECO:0000313" key="2">
    <source>
        <dbReference type="Proteomes" id="UP000076825"/>
    </source>
</evidence>
<dbReference type="Proteomes" id="UP000076825">
    <property type="component" value="Chromosome 1"/>
</dbReference>
<dbReference type="PATRIC" id="fig|123899.6.peg.2284"/>
<dbReference type="GeneID" id="56590434"/>
<dbReference type="STRING" id="123899.SAMEA3906487_02296"/>
<dbReference type="EMBL" id="LT546645">
    <property type="protein sequence ID" value="SAI70621.1"/>
    <property type="molecule type" value="Genomic_DNA"/>
</dbReference>
<dbReference type="InterPro" id="IPR009678">
    <property type="entry name" value="Phage_tail_completion_R"/>
</dbReference>
<dbReference type="Pfam" id="PF06891">
    <property type="entry name" value="P2_Phage_GpR"/>
    <property type="match status" value="1"/>
</dbReference>
<keyword evidence="2" id="KW-1185">Reference proteome</keyword>
<name>A0A157SK35_9BORD</name>
<sequence length="168" mass="18794">MRKATELRAYITEANPYLRRDPEKLHVFIDAGAVAAVATASLSHEYAYTLNLVIEDFAGDPGSIMVPILAWLRVHQPDVLENPEKRKQAIAFEVEIITNDTFDLSIKLQLTERIIARLDPAGERIDITHAQEPSHPDLFPDPSAPARSVCRDGEEIGILPYPGWAIER</sequence>
<reference evidence="1 2" key="1">
    <citation type="submission" date="2016-04" db="EMBL/GenBank/DDBJ databases">
        <authorList>
            <consortium name="Pathogen Informatics"/>
        </authorList>
    </citation>
    <scope>NUCLEOTIDE SEQUENCE [LARGE SCALE GENOMIC DNA]</scope>
    <source>
        <strain evidence="1 2">H044680328</strain>
    </source>
</reference>
<dbReference type="KEGG" id="btrm:SAMEA390648702296"/>
<evidence type="ECO:0000313" key="1">
    <source>
        <dbReference type="EMBL" id="SAI70621.1"/>
    </source>
</evidence>
<dbReference type="RefSeq" id="WP_063491961.1">
    <property type="nucleotide sequence ID" value="NZ_CP016340.1"/>
</dbReference>
<dbReference type="AlphaFoldDB" id="A0A157SK35"/>